<gene>
    <name evidence="2" type="ORF">DBV05_g820</name>
</gene>
<evidence type="ECO:0000313" key="3">
    <source>
        <dbReference type="Proteomes" id="UP000325902"/>
    </source>
</evidence>
<name>A0A5N5DRR6_9PEZI</name>
<comment type="caution">
    <text evidence="2">The sequence shown here is derived from an EMBL/GenBank/DDBJ whole genome shotgun (WGS) entry which is preliminary data.</text>
</comment>
<dbReference type="OrthoDB" id="3943320at2759"/>
<feature type="compositionally biased region" description="Basic and acidic residues" evidence="1">
    <location>
        <begin position="50"/>
        <end position="82"/>
    </location>
</feature>
<feature type="compositionally biased region" description="Polar residues" evidence="1">
    <location>
        <begin position="14"/>
        <end position="24"/>
    </location>
</feature>
<dbReference type="AlphaFoldDB" id="A0A5N5DRR6"/>
<protein>
    <submittedName>
        <fullName evidence="2">Uncharacterized protein</fullName>
    </submittedName>
</protein>
<proteinExistence type="predicted"/>
<evidence type="ECO:0000256" key="1">
    <source>
        <dbReference type="SAM" id="MobiDB-lite"/>
    </source>
</evidence>
<keyword evidence="3" id="KW-1185">Reference proteome</keyword>
<sequence length="117" mass="13581">MPSLSAGIAAHNTAFLSTSQQNRLSPYLPNGEPRPGNEEVSEKAAAYRKARLEQFDREVAEAKERREREKERREREKEEKEMKKSHHKKEQEGDDASEKEKAGFRQSLKDKIAGWRE</sequence>
<dbReference type="EMBL" id="VCHE01000003">
    <property type="protein sequence ID" value="KAB2580457.1"/>
    <property type="molecule type" value="Genomic_DNA"/>
</dbReference>
<evidence type="ECO:0000313" key="2">
    <source>
        <dbReference type="EMBL" id="KAB2580457.1"/>
    </source>
</evidence>
<dbReference type="Proteomes" id="UP000325902">
    <property type="component" value="Unassembled WGS sequence"/>
</dbReference>
<reference evidence="2 3" key="1">
    <citation type="journal article" date="2019" name="Sci. Rep.">
        <title>A multi-omics analysis of the grapevine pathogen Lasiodiplodia theobromae reveals that temperature affects the expression of virulence- and pathogenicity-related genes.</title>
        <authorList>
            <person name="Felix C."/>
            <person name="Meneses R."/>
            <person name="Goncalves M.F.M."/>
            <person name="Tilleman L."/>
            <person name="Duarte A.S."/>
            <person name="Jorrin-Novo J.V."/>
            <person name="Van de Peer Y."/>
            <person name="Deforce D."/>
            <person name="Van Nieuwerburgh F."/>
            <person name="Esteves A.C."/>
            <person name="Alves A."/>
        </authorList>
    </citation>
    <scope>NUCLEOTIDE SEQUENCE [LARGE SCALE GENOMIC DNA]</scope>
    <source>
        <strain evidence="2 3">LA-SOL3</strain>
    </source>
</reference>
<organism evidence="2 3">
    <name type="scientific">Lasiodiplodia theobromae</name>
    <dbReference type="NCBI Taxonomy" id="45133"/>
    <lineage>
        <taxon>Eukaryota</taxon>
        <taxon>Fungi</taxon>
        <taxon>Dikarya</taxon>
        <taxon>Ascomycota</taxon>
        <taxon>Pezizomycotina</taxon>
        <taxon>Dothideomycetes</taxon>
        <taxon>Dothideomycetes incertae sedis</taxon>
        <taxon>Botryosphaeriales</taxon>
        <taxon>Botryosphaeriaceae</taxon>
        <taxon>Lasiodiplodia</taxon>
    </lineage>
</organism>
<accession>A0A5N5DRR6</accession>
<feature type="region of interest" description="Disordered" evidence="1">
    <location>
        <begin position="14"/>
        <end position="117"/>
    </location>
</feature>
<feature type="compositionally biased region" description="Basic and acidic residues" evidence="1">
    <location>
        <begin position="96"/>
        <end position="117"/>
    </location>
</feature>